<dbReference type="PANTHER" id="PTHR13073:SF0">
    <property type="entry name" value="BIOGENESIS OF LYSOSOME-RELATED ORGANELLES COMPLEX 1 SUBUNIT 1"/>
    <property type="match status" value="1"/>
</dbReference>
<protein>
    <recommendedName>
        <fullName evidence="2">Biogenesis of lysosome-related organelles complex 1 subunit 1</fullName>
    </recommendedName>
</protein>
<dbReference type="InterPro" id="IPR009395">
    <property type="entry name" value="BLOC1S1"/>
</dbReference>
<dbReference type="STRING" id="50429.A0A2B4S7T6"/>
<comment type="caution">
    <text evidence="4">The sequence shown here is derived from an EMBL/GenBank/DDBJ whole genome shotgun (WGS) entry which is preliminary data.</text>
</comment>
<dbReference type="AlphaFoldDB" id="A0A2B4S7T6"/>
<dbReference type="PANTHER" id="PTHR13073">
    <property type="entry name" value="BLOC-1 COMPLEX SUBUNIT 1"/>
    <property type="match status" value="1"/>
</dbReference>
<proteinExistence type="inferred from homology"/>
<dbReference type="Pfam" id="PF06320">
    <property type="entry name" value="GCN5L1"/>
    <property type="match status" value="1"/>
</dbReference>
<dbReference type="GO" id="GO:0016197">
    <property type="term" value="P:endosomal transport"/>
    <property type="evidence" value="ECO:0007669"/>
    <property type="project" value="TreeGrafter"/>
</dbReference>
<comment type="similarity">
    <text evidence="1">Belongs to the BLOC1S1 family.</text>
</comment>
<evidence type="ECO:0000256" key="2">
    <source>
        <dbReference type="ARBA" id="ARBA00019577"/>
    </source>
</evidence>
<organism evidence="4 5">
    <name type="scientific">Stylophora pistillata</name>
    <name type="common">Smooth cauliflower coral</name>
    <dbReference type="NCBI Taxonomy" id="50429"/>
    <lineage>
        <taxon>Eukaryota</taxon>
        <taxon>Metazoa</taxon>
        <taxon>Cnidaria</taxon>
        <taxon>Anthozoa</taxon>
        <taxon>Hexacorallia</taxon>
        <taxon>Scleractinia</taxon>
        <taxon>Astrocoeniina</taxon>
        <taxon>Pocilloporidae</taxon>
        <taxon>Stylophora</taxon>
    </lineage>
</organism>
<evidence type="ECO:0000313" key="5">
    <source>
        <dbReference type="Proteomes" id="UP000225706"/>
    </source>
</evidence>
<dbReference type="EMBL" id="LSMT01000165">
    <property type="protein sequence ID" value="PFX24870.1"/>
    <property type="molecule type" value="Genomic_DNA"/>
</dbReference>
<reference evidence="5" key="1">
    <citation type="journal article" date="2017" name="bioRxiv">
        <title>Comparative analysis of the genomes of Stylophora pistillata and Acropora digitifera provides evidence for extensive differences between species of corals.</title>
        <authorList>
            <person name="Voolstra C.R."/>
            <person name="Li Y."/>
            <person name="Liew Y.J."/>
            <person name="Baumgarten S."/>
            <person name="Zoccola D."/>
            <person name="Flot J.-F."/>
            <person name="Tambutte S."/>
            <person name="Allemand D."/>
            <person name="Aranda M."/>
        </authorList>
    </citation>
    <scope>NUCLEOTIDE SEQUENCE [LARGE SCALE GENOMIC DNA]</scope>
</reference>
<dbReference type="Proteomes" id="UP000225706">
    <property type="component" value="Unassembled WGS sequence"/>
</dbReference>
<gene>
    <name evidence="4" type="primary">bloc1s1</name>
    <name evidence="4" type="ORF">AWC38_SpisGene10515</name>
</gene>
<keyword evidence="5" id="KW-1185">Reference proteome</keyword>
<dbReference type="OrthoDB" id="20018at2759"/>
<sequence>MGTKIISTLQDRHYYYGWCKFLFSHVLNSSLFWAPGNEHVIYPGDEHLRREAVAASSRLTYKLMDTLNTGVEQAYVNQRKLETEAKQLQAHAVRFSKQTVQWLQMLEAFNKALKELGDVENWSRVIEADMTAIASALEYAYKGDGPKTS</sequence>
<accession>A0A2B4S7T6</accession>
<name>A0A2B4S7T6_STYPI</name>
<evidence type="ECO:0000256" key="1">
    <source>
        <dbReference type="ARBA" id="ARBA00007133"/>
    </source>
</evidence>
<feature type="coiled-coil region" evidence="3">
    <location>
        <begin position="71"/>
        <end position="98"/>
    </location>
</feature>
<keyword evidence="3" id="KW-0175">Coiled coil</keyword>
<dbReference type="GO" id="GO:0031083">
    <property type="term" value="C:BLOC-1 complex"/>
    <property type="evidence" value="ECO:0007669"/>
    <property type="project" value="InterPro"/>
</dbReference>
<evidence type="ECO:0000313" key="4">
    <source>
        <dbReference type="EMBL" id="PFX24870.1"/>
    </source>
</evidence>
<evidence type="ECO:0000256" key="3">
    <source>
        <dbReference type="SAM" id="Coils"/>
    </source>
</evidence>